<comment type="caution">
    <text evidence="1">The sequence shown here is derived from an EMBL/GenBank/DDBJ whole genome shotgun (WGS) entry which is preliminary data.</text>
</comment>
<keyword evidence="2" id="KW-1185">Reference proteome</keyword>
<reference evidence="1 2" key="1">
    <citation type="submission" date="2024-04" db="EMBL/GenBank/DDBJ databases">
        <title>Tritrichomonas musculus Genome.</title>
        <authorList>
            <person name="Alves-Ferreira E."/>
            <person name="Grigg M."/>
            <person name="Lorenzi H."/>
            <person name="Galac M."/>
        </authorList>
    </citation>
    <scope>NUCLEOTIDE SEQUENCE [LARGE SCALE GENOMIC DNA]</scope>
    <source>
        <strain evidence="1 2">EAF2021</strain>
    </source>
</reference>
<name>A0ABR2K617_9EUKA</name>
<dbReference type="EMBL" id="JAPFFF010000007">
    <property type="protein sequence ID" value="KAK8886318.1"/>
    <property type="molecule type" value="Genomic_DNA"/>
</dbReference>
<proteinExistence type="predicted"/>
<evidence type="ECO:0000313" key="2">
    <source>
        <dbReference type="Proteomes" id="UP001470230"/>
    </source>
</evidence>
<protein>
    <submittedName>
        <fullName evidence="1">Uncharacterized protein</fullName>
    </submittedName>
</protein>
<gene>
    <name evidence="1" type="ORF">M9Y10_041780</name>
</gene>
<sequence length="440" mass="50001">MNFQDFFTPQLRAMLTEPTAPINEVLSLPYVARSARIGFPQLIDYFALHSREMLKFAFSQPSPGENGNISYNAYAILLMGDPKILTPVLQDFSFRDVATELLSDKNANPVMIGRLASITLNCLSNVNELAVESCGFIYKFLPHCGNPSVFNFFITICGDDPRVSPTQMWLNEMGFSEFVFREFNNIDVNYDPKDSKNIWKDPVFVRILCLYQLVTRCCTNQILRNHFRTPDIVAVLQKDVIHAPDYLKSARWSAINAATCKETAVPLLKMIPNALQLLTEQFTSLKSYRVSALNFITNMMTLAPLTFDLLLQSSMPQMLVNLVLTFPNSTILHNSFLRFVQNGLLNEQFALTIASVYTPIIIDCAIEGTNRILLPCCMEMMKLFNNAARDDRNIAQALHETTGYDDFVKKNLKEYMRILDKPYGEDSATALFHKMKNFFG</sequence>
<organism evidence="1 2">
    <name type="scientific">Tritrichomonas musculus</name>
    <dbReference type="NCBI Taxonomy" id="1915356"/>
    <lineage>
        <taxon>Eukaryota</taxon>
        <taxon>Metamonada</taxon>
        <taxon>Parabasalia</taxon>
        <taxon>Tritrichomonadida</taxon>
        <taxon>Tritrichomonadidae</taxon>
        <taxon>Tritrichomonas</taxon>
    </lineage>
</organism>
<accession>A0ABR2K617</accession>
<evidence type="ECO:0000313" key="1">
    <source>
        <dbReference type="EMBL" id="KAK8886318.1"/>
    </source>
</evidence>
<dbReference type="Proteomes" id="UP001470230">
    <property type="component" value="Unassembled WGS sequence"/>
</dbReference>